<dbReference type="Proteomes" id="UP000002417">
    <property type="component" value="Chromosome"/>
</dbReference>
<evidence type="ECO:0000313" key="2">
    <source>
        <dbReference type="Proteomes" id="UP000002417"/>
    </source>
</evidence>
<dbReference type="EMBL" id="CP000781">
    <property type="protein sequence ID" value="ABS69729.1"/>
    <property type="molecule type" value="Genomic_DNA"/>
</dbReference>
<dbReference type="HOGENOM" id="CLU_2108069_0_0_5"/>
<dbReference type="STRING" id="78245.Xaut_4508"/>
<dbReference type="KEGG" id="xau:Xaut_4508"/>
<gene>
    <name evidence="1" type="ordered locus">Xaut_4508</name>
</gene>
<organism evidence="1 2">
    <name type="scientific">Xanthobacter autotrophicus (strain ATCC BAA-1158 / Py2)</name>
    <dbReference type="NCBI Taxonomy" id="78245"/>
    <lineage>
        <taxon>Bacteria</taxon>
        <taxon>Pseudomonadati</taxon>
        <taxon>Pseudomonadota</taxon>
        <taxon>Alphaproteobacteria</taxon>
        <taxon>Hyphomicrobiales</taxon>
        <taxon>Xanthobacteraceae</taxon>
        <taxon>Xanthobacter</taxon>
    </lineage>
</organism>
<protein>
    <submittedName>
        <fullName evidence="1">Uncharacterized protein</fullName>
    </submittedName>
</protein>
<dbReference type="AlphaFoldDB" id="A7INY3"/>
<keyword evidence="2" id="KW-1185">Reference proteome</keyword>
<reference evidence="1 2" key="1">
    <citation type="submission" date="2007-07" db="EMBL/GenBank/DDBJ databases">
        <title>Complete sequence of chromosome of Xanthobacter autotrophicus Py2.</title>
        <authorList>
            <consortium name="US DOE Joint Genome Institute"/>
            <person name="Copeland A."/>
            <person name="Lucas S."/>
            <person name="Lapidus A."/>
            <person name="Barry K."/>
            <person name="Glavina del Rio T."/>
            <person name="Hammon N."/>
            <person name="Israni S."/>
            <person name="Dalin E."/>
            <person name="Tice H."/>
            <person name="Pitluck S."/>
            <person name="Sims D."/>
            <person name="Brettin T."/>
            <person name="Bruce D."/>
            <person name="Detter J.C."/>
            <person name="Han C."/>
            <person name="Tapia R."/>
            <person name="Brainard J."/>
            <person name="Schmutz J."/>
            <person name="Larimer F."/>
            <person name="Land M."/>
            <person name="Hauser L."/>
            <person name="Kyrpides N."/>
            <person name="Kim E."/>
            <person name="Ensigns S.A."/>
            <person name="Richardson P."/>
        </authorList>
    </citation>
    <scope>NUCLEOTIDE SEQUENCE [LARGE SCALE GENOMIC DNA]</scope>
    <source>
        <strain evidence="2">ATCC BAA-1158 / Py2</strain>
    </source>
</reference>
<sequence length="115" mass="11702">MLKALGTLLLDPVALLLVLVAAAGGALWGRHSGEAAATARCEAGALRAQLATVTAARNTLQARLDTLATLAASDAARAAEAAKVDNANAQAVHATPQNPRACLDADAARRLRSIR</sequence>
<accession>A7INY3</accession>
<proteinExistence type="predicted"/>
<evidence type="ECO:0000313" key="1">
    <source>
        <dbReference type="EMBL" id="ABS69729.1"/>
    </source>
</evidence>
<name>A7INY3_XANP2</name>